<dbReference type="STRING" id="226506.SAMN04488519_105247"/>
<keyword evidence="3" id="KW-1185">Reference proteome</keyword>
<dbReference type="InterPro" id="IPR051783">
    <property type="entry name" value="NAD(P)-dependent_oxidoreduct"/>
</dbReference>
<dbReference type="GO" id="GO:0004029">
    <property type="term" value="F:aldehyde dehydrogenase (NAD+) activity"/>
    <property type="evidence" value="ECO:0007669"/>
    <property type="project" value="TreeGrafter"/>
</dbReference>
<dbReference type="Pfam" id="PF01370">
    <property type="entry name" value="Epimerase"/>
    <property type="match status" value="1"/>
</dbReference>
<name>A0A1I5G7L8_9BACT</name>
<dbReference type="InterPro" id="IPR001509">
    <property type="entry name" value="Epimerase_deHydtase"/>
</dbReference>
<dbReference type="InterPro" id="IPR036291">
    <property type="entry name" value="NAD(P)-bd_dom_sf"/>
</dbReference>
<dbReference type="Proteomes" id="UP000199564">
    <property type="component" value="Unassembled WGS sequence"/>
</dbReference>
<feature type="domain" description="NAD-dependent epimerase/dehydratase" evidence="1">
    <location>
        <begin position="3"/>
        <end position="219"/>
    </location>
</feature>
<gene>
    <name evidence="2" type="ORF">SAMN04488519_105247</name>
</gene>
<dbReference type="RefSeq" id="WP_091653519.1">
    <property type="nucleotide sequence ID" value="NZ_FOVW01000005.1"/>
</dbReference>
<dbReference type="AlphaFoldDB" id="A0A1I5G7L8"/>
<sequence>MKILITGITGLLGSYLAKELRALGEIHGLRRKQSSDKLIQGLDFPIHWHEGSLADMDALESALQEIDLVVHCAGLVSFNPADTDRLYHVNVEGTANLINALLNTGVKKLVHVSSVAAIGRSIEAKIIDENFKWTESPLNTEYAVSKYWGELEAWRGAQEGLDVMVVNPSVLLPKVEDERSSASVYQFILKGNSFYPTGNINYLDIRDAAEMIRKLIQKEAWGERFILNAASIPFRDFFEKMATVFQKSAPTKPAKGLILNLAVFFTGIGRKLGLTENPLNKKTAKIASQKITFDGSKAVQLLDFEFKSLEDTFSWAK</sequence>
<dbReference type="PANTHER" id="PTHR48079">
    <property type="entry name" value="PROTEIN YEEZ"/>
    <property type="match status" value="1"/>
</dbReference>
<accession>A0A1I5G7L8</accession>
<dbReference type="GO" id="GO:0005737">
    <property type="term" value="C:cytoplasm"/>
    <property type="evidence" value="ECO:0007669"/>
    <property type="project" value="TreeGrafter"/>
</dbReference>
<evidence type="ECO:0000313" key="3">
    <source>
        <dbReference type="Proteomes" id="UP000199564"/>
    </source>
</evidence>
<evidence type="ECO:0000313" key="2">
    <source>
        <dbReference type="EMBL" id="SFO32065.1"/>
    </source>
</evidence>
<dbReference type="SUPFAM" id="SSF51735">
    <property type="entry name" value="NAD(P)-binding Rossmann-fold domains"/>
    <property type="match status" value="1"/>
</dbReference>
<evidence type="ECO:0000259" key="1">
    <source>
        <dbReference type="Pfam" id="PF01370"/>
    </source>
</evidence>
<dbReference type="PANTHER" id="PTHR48079:SF6">
    <property type="entry name" value="NAD(P)-BINDING DOMAIN-CONTAINING PROTEIN-RELATED"/>
    <property type="match status" value="1"/>
</dbReference>
<dbReference type="Gene3D" id="3.40.50.720">
    <property type="entry name" value="NAD(P)-binding Rossmann-like Domain"/>
    <property type="match status" value="1"/>
</dbReference>
<proteinExistence type="predicted"/>
<organism evidence="2 3">
    <name type="scientific">Algoriphagus ornithinivorans</name>
    <dbReference type="NCBI Taxonomy" id="226506"/>
    <lineage>
        <taxon>Bacteria</taxon>
        <taxon>Pseudomonadati</taxon>
        <taxon>Bacteroidota</taxon>
        <taxon>Cytophagia</taxon>
        <taxon>Cytophagales</taxon>
        <taxon>Cyclobacteriaceae</taxon>
        <taxon>Algoriphagus</taxon>
    </lineage>
</organism>
<dbReference type="EMBL" id="FOVW01000005">
    <property type="protein sequence ID" value="SFO32065.1"/>
    <property type="molecule type" value="Genomic_DNA"/>
</dbReference>
<protein>
    <submittedName>
        <fullName evidence="2">Nucleoside-diphosphate-sugar epimerase</fullName>
    </submittedName>
</protein>
<reference evidence="3" key="1">
    <citation type="submission" date="2016-10" db="EMBL/GenBank/DDBJ databases">
        <authorList>
            <person name="Varghese N."/>
            <person name="Submissions S."/>
        </authorList>
    </citation>
    <scope>NUCLEOTIDE SEQUENCE [LARGE SCALE GENOMIC DNA]</scope>
    <source>
        <strain evidence="3">DSM 15282</strain>
    </source>
</reference>